<feature type="compositionally biased region" description="Basic and acidic residues" evidence="1">
    <location>
        <begin position="232"/>
        <end position="247"/>
    </location>
</feature>
<feature type="region of interest" description="Disordered" evidence="1">
    <location>
        <begin position="223"/>
        <end position="286"/>
    </location>
</feature>
<feature type="region of interest" description="Disordered" evidence="1">
    <location>
        <begin position="337"/>
        <end position="361"/>
    </location>
</feature>
<name>A0A9P7YJL4_9HELO</name>
<protein>
    <submittedName>
        <fullName evidence="2">Uncharacterized protein</fullName>
    </submittedName>
</protein>
<dbReference type="AlphaFoldDB" id="A0A9P7YJL4"/>
<evidence type="ECO:0000256" key="1">
    <source>
        <dbReference type="SAM" id="MobiDB-lite"/>
    </source>
</evidence>
<evidence type="ECO:0000313" key="2">
    <source>
        <dbReference type="EMBL" id="KAG9234775.1"/>
    </source>
</evidence>
<keyword evidence="3" id="KW-1185">Reference proteome</keyword>
<feature type="region of interest" description="Disordered" evidence="1">
    <location>
        <begin position="1"/>
        <end position="20"/>
    </location>
</feature>
<sequence length="442" mass="49251">MNRPCDRKCTSARTMGTGATKLRPKPTPMQCFFGIRIDHISKGFLQLSSPAIVYPSNALPRHRAIRAPPVLSVSSPGRAAPLHVRSSSSRFRDVDITVHLESWIDLPIAIERGRFLSTPPVEHTRMAAACWAASRAFSSCWWIDDGHEKGRGPAACAIKSRGRATTPSVVGKITMHAAEFFIFMLSRAGGNDDVDNFQTSHLTARSEGLLWFLLASARPASRRGQIQTKVSGAEEHLRSRPVKDNFHQPEGADATDHKALGRHDTATKGGQPSKRRHPSWTPRNRRIGRTEFHRIVSISPCLESRYRSTVLAHDSASQARDRIFPAEFQRLVLGLGNHRTDTEDRTDAGSSKTPNQSAFPAGASWSLFDRTEYRTAPHMNTATPSLQDSTSHEARINRRLCDMIQMSRCRPSTDLSPERMKSTSVVELESKSRTFDWLQKPT</sequence>
<evidence type="ECO:0000313" key="3">
    <source>
        <dbReference type="Proteomes" id="UP000824998"/>
    </source>
</evidence>
<feature type="compositionally biased region" description="Basic and acidic residues" evidence="1">
    <location>
        <begin position="338"/>
        <end position="347"/>
    </location>
</feature>
<feature type="compositionally biased region" description="Basic residues" evidence="1">
    <location>
        <begin position="273"/>
        <end position="286"/>
    </location>
</feature>
<reference evidence="2" key="1">
    <citation type="journal article" date="2021" name="IMA Fungus">
        <title>Genomic characterization of three marine fungi, including Emericellopsis atlantica sp. nov. with signatures of a generalist lifestyle and marine biomass degradation.</title>
        <authorList>
            <person name="Hagestad O.C."/>
            <person name="Hou L."/>
            <person name="Andersen J.H."/>
            <person name="Hansen E.H."/>
            <person name="Altermark B."/>
            <person name="Li C."/>
            <person name="Kuhnert E."/>
            <person name="Cox R.J."/>
            <person name="Crous P.W."/>
            <person name="Spatafora J.W."/>
            <person name="Lail K."/>
            <person name="Amirebrahimi M."/>
            <person name="Lipzen A."/>
            <person name="Pangilinan J."/>
            <person name="Andreopoulos W."/>
            <person name="Hayes R.D."/>
            <person name="Ng V."/>
            <person name="Grigoriev I.V."/>
            <person name="Jackson S.A."/>
            <person name="Sutton T.D.S."/>
            <person name="Dobson A.D.W."/>
            <person name="Rama T."/>
        </authorList>
    </citation>
    <scope>NUCLEOTIDE SEQUENCE</scope>
    <source>
        <strain evidence="2">TRa018bII</strain>
    </source>
</reference>
<proteinExistence type="predicted"/>
<gene>
    <name evidence="2" type="ORF">BJ875DRAFT_542660</name>
</gene>
<comment type="caution">
    <text evidence="2">The sequence shown here is derived from an EMBL/GenBank/DDBJ whole genome shotgun (WGS) entry which is preliminary data.</text>
</comment>
<feature type="compositionally biased region" description="Basic and acidic residues" evidence="1">
    <location>
        <begin position="254"/>
        <end position="266"/>
    </location>
</feature>
<dbReference type="Proteomes" id="UP000824998">
    <property type="component" value="Unassembled WGS sequence"/>
</dbReference>
<accession>A0A9P7YJL4</accession>
<organism evidence="2 3">
    <name type="scientific">Amylocarpus encephaloides</name>
    <dbReference type="NCBI Taxonomy" id="45428"/>
    <lineage>
        <taxon>Eukaryota</taxon>
        <taxon>Fungi</taxon>
        <taxon>Dikarya</taxon>
        <taxon>Ascomycota</taxon>
        <taxon>Pezizomycotina</taxon>
        <taxon>Leotiomycetes</taxon>
        <taxon>Helotiales</taxon>
        <taxon>Helotiales incertae sedis</taxon>
        <taxon>Amylocarpus</taxon>
    </lineage>
</organism>
<feature type="compositionally biased region" description="Polar residues" evidence="1">
    <location>
        <begin position="348"/>
        <end position="358"/>
    </location>
</feature>
<dbReference type="EMBL" id="MU251452">
    <property type="protein sequence ID" value="KAG9234775.1"/>
    <property type="molecule type" value="Genomic_DNA"/>
</dbReference>